<dbReference type="AlphaFoldDB" id="A0A976M4M1"/>
<gene>
    <name evidence="2" type="ORF">MACJ_000751</name>
</gene>
<feature type="region of interest" description="Disordered" evidence="1">
    <location>
        <begin position="263"/>
        <end position="319"/>
    </location>
</feature>
<name>A0A976M4M1_THEOR</name>
<feature type="compositionally biased region" description="Low complexity" evidence="1">
    <location>
        <begin position="292"/>
        <end position="312"/>
    </location>
</feature>
<accession>A0A976M4M1</accession>
<evidence type="ECO:0000313" key="3">
    <source>
        <dbReference type="Proteomes" id="UP000244803"/>
    </source>
</evidence>
<reference evidence="2" key="1">
    <citation type="submission" date="2022-07" db="EMBL/GenBank/DDBJ databases">
        <title>Evaluation of T. orientalis genome assembly methods using nanopore sequencing and analysis of variation between genomes.</title>
        <authorList>
            <person name="Yam J."/>
            <person name="Micallef M.L."/>
            <person name="Liu M."/>
            <person name="Djordjevic S.P."/>
            <person name="Bogema D.R."/>
            <person name="Jenkins C."/>
        </authorList>
    </citation>
    <scope>NUCLEOTIDE SEQUENCE</scope>
    <source>
        <strain evidence="2">Fish Creek</strain>
    </source>
</reference>
<dbReference type="OrthoDB" id="343702at2759"/>
<proteinExistence type="predicted"/>
<evidence type="ECO:0000313" key="2">
    <source>
        <dbReference type="EMBL" id="UKJ88307.2"/>
    </source>
</evidence>
<feature type="region of interest" description="Disordered" evidence="1">
    <location>
        <begin position="86"/>
        <end position="113"/>
    </location>
</feature>
<dbReference type="EMBL" id="CP056065">
    <property type="protein sequence ID" value="UKJ88307.2"/>
    <property type="molecule type" value="Genomic_DNA"/>
</dbReference>
<protein>
    <submittedName>
        <fullName evidence="2">Uncharacterized protein</fullName>
    </submittedName>
</protein>
<feature type="region of interest" description="Disordered" evidence="1">
    <location>
        <begin position="612"/>
        <end position="631"/>
    </location>
</feature>
<organism evidence="2 3">
    <name type="scientific">Theileria orientalis</name>
    <dbReference type="NCBI Taxonomy" id="68886"/>
    <lineage>
        <taxon>Eukaryota</taxon>
        <taxon>Sar</taxon>
        <taxon>Alveolata</taxon>
        <taxon>Apicomplexa</taxon>
        <taxon>Aconoidasida</taxon>
        <taxon>Piroplasmida</taxon>
        <taxon>Theileriidae</taxon>
        <taxon>Theileria</taxon>
    </lineage>
</organism>
<sequence>MASLSFRGELLLTLEEALEFNKNLEKACFELYGFELGYVPWRVCAIDQSIRTHTPSSLSLATALRELDATVDPQIIINQPLNRRSSHKLDASPVRSPSPPSLPPVEVKPEPKPVKKVEEKIEYDPESDFYKLLHPPIEKLNSLPEWAQSIHKIIVQLCYIPAVKPFLKYFNPPTEVDETVENTGLSEKKGGKTDRVDDFGFDVLSDELNDILMDIDDMDSLNRRGVTQEVGHKKETIIKSEKNVNGHSSVDGVKQVNGVSVFTQNNKTSDPNIDYQNTDQSNKNMNGTIIPNDSNSNNNTDSSNKTNDTNGNIGLNDAHTLRGLSENDDVNVVNYTDLSNVTDEKKIGHVVKSGEESVKTGLENDVVDEEKTNETETQVKFDENTVQLEGDEVIDENPVTTESQREVSETTKEKEVKGFEYILENLLANKFENASYVFSLLYTFLVLQFKIAPPGSNEWMSAQDISNKLEELRSERRLSDAEKLHNFQEPQPPEAPQHPIVELPSYKEPKRPRTSMEDFEHELSLINNVNDYSPTISLPEVQNITDEERMEFYENAMLLEKDFQMELFTVFEHAAVWKIVGNGEIELDDQNTDPKIYRGMIKWVKEKRNLTPTETKDMTPEPPQVSSEIVV</sequence>
<dbReference type="Proteomes" id="UP000244803">
    <property type="component" value="Chromosome 1"/>
</dbReference>
<feature type="compositionally biased region" description="Polar residues" evidence="1">
    <location>
        <begin position="263"/>
        <end position="291"/>
    </location>
</feature>
<feature type="region of interest" description="Disordered" evidence="1">
    <location>
        <begin position="487"/>
        <end position="512"/>
    </location>
</feature>
<evidence type="ECO:0000256" key="1">
    <source>
        <dbReference type="SAM" id="MobiDB-lite"/>
    </source>
</evidence>